<sequence length="152" mass="16877">MKGLTLQGGRLHAMSQPNSSSMRDGFSTFYAGVVDAPWIAYLGGDYTVNEHVGVSLYTSQFKDVWNQYYAGTTLSYPLSESVSLIGGFNYYRAVDEGEKLLGSFDNKIWSGKTGVKFGAHAVTVGYQRNNGNDDFDYLRQSDSIFLDNSIQY</sequence>
<evidence type="ECO:0000256" key="1">
    <source>
        <dbReference type="ARBA" id="ARBA00009075"/>
    </source>
</evidence>
<gene>
    <name evidence="4" type="ORF">RM705_35820</name>
</gene>
<dbReference type="PANTHER" id="PTHR34596:SF2">
    <property type="entry name" value="CHITOPORIN"/>
    <property type="match status" value="1"/>
</dbReference>
<evidence type="ECO:0000256" key="2">
    <source>
        <dbReference type="ARBA" id="ARBA00022448"/>
    </source>
</evidence>
<accession>A0ABU2Q6G6</accession>
<keyword evidence="5" id="KW-1185">Reference proteome</keyword>
<evidence type="ECO:0000313" key="4">
    <source>
        <dbReference type="EMBL" id="MDT0400031.1"/>
    </source>
</evidence>
<dbReference type="Pfam" id="PF03573">
    <property type="entry name" value="OprD"/>
    <property type="match status" value="1"/>
</dbReference>
<comment type="similarity">
    <text evidence="1">Belongs to the outer membrane porin (Opr) (TC 1.B.25) family.</text>
</comment>
<keyword evidence="2" id="KW-0813">Transport</keyword>
<dbReference type="PANTHER" id="PTHR34596">
    <property type="entry name" value="CHITOPORIN"/>
    <property type="match status" value="1"/>
</dbReference>
<dbReference type="RefSeq" id="WP_311649545.1">
    <property type="nucleotide sequence ID" value="NZ_JAVRFA010000293.1"/>
</dbReference>
<reference evidence="5" key="1">
    <citation type="submission" date="2023-07" db="EMBL/GenBank/DDBJ databases">
        <title>30 novel species of actinomycetes from the DSMZ collection.</title>
        <authorList>
            <person name="Nouioui I."/>
        </authorList>
    </citation>
    <scope>NUCLEOTIDE SEQUENCE [LARGE SCALE GENOMIC DNA]</scope>
    <source>
        <strain evidence="5">DSM 41636</strain>
    </source>
</reference>
<name>A0ABU2Q6G6_9ACTN</name>
<feature type="non-terminal residue" evidence="4">
    <location>
        <position position="152"/>
    </location>
</feature>
<dbReference type="InterPro" id="IPR005318">
    <property type="entry name" value="OM_porin_bac"/>
</dbReference>
<evidence type="ECO:0000256" key="3">
    <source>
        <dbReference type="ARBA" id="ARBA00022729"/>
    </source>
</evidence>
<dbReference type="Gene3D" id="2.40.160.10">
    <property type="entry name" value="Porin"/>
    <property type="match status" value="1"/>
</dbReference>
<protein>
    <submittedName>
        <fullName evidence="4">OprD family outer membrane porin</fullName>
    </submittedName>
</protein>
<comment type="caution">
    <text evidence="4">The sequence shown here is derived from an EMBL/GenBank/DDBJ whole genome shotgun (WGS) entry which is preliminary data.</text>
</comment>
<evidence type="ECO:0000313" key="5">
    <source>
        <dbReference type="Proteomes" id="UP001183881"/>
    </source>
</evidence>
<dbReference type="Proteomes" id="UP001183881">
    <property type="component" value="Unassembled WGS sequence"/>
</dbReference>
<proteinExistence type="inferred from homology"/>
<keyword evidence="3" id="KW-0732">Signal</keyword>
<dbReference type="InterPro" id="IPR023614">
    <property type="entry name" value="Porin_dom_sf"/>
</dbReference>
<organism evidence="4 5">
    <name type="scientific">Streptomyces edwardsiae</name>
    <dbReference type="NCBI Taxonomy" id="3075527"/>
    <lineage>
        <taxon>Bacteria</taxon>
        <taxon>Bacillati</taxon>
        <taxon>Actinomycetota</taxon>
        <taxon>Actinomycetes</taxon>
        <taxon>Kitasatosporales</taxon>
        <taxon>Streptomycetaceae</taxon>
        <taxon>Streptomyces</taxon>
    </lineage>
</organism>
<dbReference type="EMBL" id="JAVRFA010000293">
    <property type="protein sequence ID" value="MDT0400031.1"/>
    <property type="molecule type" value="Genomic_DNA"/>
</dbReference>